<protein>
    <submittedName>
        <fullName evidence="1">Uncharacterized protein</fullName>
    </submittedName>
</protein>
<name>A0A6C0AGR4_9ZZZZ</name>
<reference evidence="1" key="1">
    <citation type="journal article" date="2020" name="Nature">
        <title>Giant virus diversity and host interactions through global metagenomics.</title>
        <authorList>
            <person name="Schulz F."/>
            <person name="Roux S."/>
            <person name="Paez-Espino D."/>
            <person name="Jungbluth S."/>
            <person name="Walsh D.A."/>
            <person name="Denef V.J."/>
            <person name="McMahon K.D."/>
            <person name="Konstantinidis K.T."/>
            <person name="Eloe-Fadrosh E.A."/>
            <person name="Kyrpides N.C."/>
            <person name="Woyke T."/>
        </authorList>
    </citation>
    <scope>NUCLEOTIDE SEQUENCE</scope>
    <source>
        <strain evidence="1">GVMAG-S-1035118-87</strain>
    </source>
</reference>
<dbReference type="EMBL" id="MN740625">
    <property type="protein sequence ID" value="QHS78984.1"/>
    <property type="molecule type" value="Genomic_DNA"/>
</dbReference>
<accession>A0A6C0AGR4</accession>
<organism evidence="1">
    <name type="scientific">viral metagenome</name>
    <dbReference type="NCBI Taxonomy" id="1070528"/>
    <lineage>
        <taxon>unclassified sequences</taxon>
        <taxon>metagenomes</taxon>
        <taxon>organismal metagenomes</taxon>
    </lineage>
</organism>
<dbReference type="AlphaFoldDB" id="A0A6C0AGR4"/>
<sequence>MNAIEDGWSVTKTNNTYTFSKRHHNLKEYFDPLFLGQFLRNYCK</sequence>
<proteinExistence type="predicted"/>
<evidence type="ECO:0000313" key="1">
    <source>
        <dbReference type="EMBL" id="QHS78984.1"/>
    </source>
</evidence>